<gene>
    <name evidence="1" type="ORF">FD15_GL002215</name>
</gene>
<dbReference type="CDD" id="cd11533">
    <property type="entry name" value="NTP-PPase_Af0060_like"/>
    <property type="match status" value="1"/>
</dbReference>
<sequence>MTNILSDIKKAAQQEPKNVQQQFLKLMEEVGEAAQAYLSAQKASGNRYKDLDINDTKEELVDVLLVTYAILIKLDISQDELNELLKKKINKWLNKQNN</sequence>
<dbReference type="Proteomes" id="UP000050961">
    <property type="component" value="Unassembled WGS sequence"/>
</dbReference>
<organism evidence="1 2">
    <name type="scientific">Liquorilactobacillus sucicola DSM 21376 = JCM 15457</name>
    <dbReference type="NCBI Taxonomy" id="1423806"/>
    <lineage>
        <taxon>Bacteria</taxon>
        <taxon>Bacillati</taxon>
        <taxon>Bacillota</taxon>
        <taxon>Bacilli</taxon>
        <taxon>Lactobacillales</taxon>
        <taxon>Lactobacillaceae</taxon>
        <taxon>Liquorilactobacillus</taxon>
    </lineage>
</organism>
<evidence type="ECO:0000313" key="2">
    <source>
        <dbReference type="Proteomes" id="UP000050961"/>
    </source>
</evidence>
<dbReference type="RefSeq" id="WP_034987273.1">
    <property type="nucleotide sequence ID" value="NZ_AYZF01000017.1"/>
</dbReference>
<evidence type="ECO:0000313" key="1">
    <source>
        <dbReference type="EMBL" id="KRN05651.1"/>
    </source>
</evidence>
<protein>
    <recommendedName>
        <fullName evidence="3">NTP pyrophosphohydrolase MazG putative catalytic core domain-containing protein</fullName>
    </recommendedName>
</protein>
<dbReference type="STRING" id="1423806.FD15_GL002215"/>
<name>A0A023CV61_9LACO</name>
<dbReference type="EMBL" id="AYZF01000017">
    <property type="protein sequence ID" value="KRN05651.1"/>
    <property type="molecule type" value="Genomic_DNA"/>
</dbReference>
<keyword evidence="2" id="KW-1185">Reference proteome</keyword>
<dbReference type="AlphaFoldDB" id="A0A023CV61"/>
<dbReference type="Gene3D" id="1.10.287.1080">
    <property type="entry name" value="MazG-like"/>
    <property type="match status" value="1"/>
</dbReference>
<dbReference type="OrthoDB" id="2327794at2"/>
<accession>A0A023CV61</accession>
<dbReference type="PATRIC" id="fig|1423806.3.peg.2263"/>
<evidence type="ECO:0008006" key="3">
    <source>
        <dbReference type="Google" id="ProtNLM"/>
    </source>
</evidence>
<dbReference type="SUPFAM" id="SSF101386">
    <property type="entry name" value="all-alpha NTP pyrophosphatases"/>
    <property type="match status" value="1"/>
</dbReference>
<reference evidence="1 2" key="1">
    <citation type="journal article" date="2015" name="Genome Announc.">
        <title>Expanding the biotechnology potential of lactobacilli through comparative genomics of 213 strains and associated genera.</title>
        <authorList>
            <person name="Sun Z."/>
            <person name="Harris H.M."/>
            <person name="McCann A."/>
            <person name="Guo C."/>
            <person name="Argimon S."/>
            <person name="Zhang W."/>
            <person name="Yang X."/>
            <person name="Jeffery I.B."/>
            <person name="Cooney J.C."/>
            <person name="Kagawa T.F."/>
            <person name="Liu W."/>
            <person name="Song Y."/>
            <person name="Salvetti E."/>
            <person name="Wrobel A."/>
            <person name="Rasinkangas P."/>
            <person name="Parkhill J."/>
            <person name="Rea M.C."/>
            <person name="O'Sullivan O."/>
            <person name="Ritari J."/>
            <person name="Douillard F.P."/>
            <person name="Paul Ross R."/>
            <person name="Yang R."/>
            <person name="Briner A.E."/>
            <person name="Felis G.E."/>
            <person name="de Vos W.M."/>
            <person name="Barrangou R."/>
            <person name="Klaenhammer T.R."/>
            <person name="Caufield P.W."/>
            <person name="Cui Y."/>
            <person name="Zhang H."/>
            <person name="O'Toole P.W."/>
        </authorList>
    </citation>
    <scope>NUCLEOTIDE SEQUENCE [LARGE SCALE GENOMIC DNA]</scope>
    <source>
        <strain evidence="1 2">DSM 21376</strain>
    </source>
</reference>
<comment type="caution">
    <text evidence="1">The sequence shown here is derived from an EMBL/GenBank/DDBJ whole genome shotgun (WGS) entry which is preliminary data.</text>
</comment>
<proteinExistence type="predicted"/>
<dbReference type="eggNOG" id="ENOG50315UB">
    <property type="taxonomic scope" value="Bacteria"/>
</dbReference>
<dbReference type="InterPro" id="IPR044548">
    <property type="entry name" value="AF0060_NTP-PPase_MazG-like"/>
</dbReference>